<dbReference type="SUPFAM" id="SSF52317">
    <property type="entry name" value="Class I glutamine amidotransferase-like"/>
    <property type="match status" value="1"/>
</dbReference>
<accession>I5BV33</accession>
<keyword evidence="7" id="KW-0456">Lyase</keyword>
<dbReference type="InterPro" id="IPR029062">
    <property type="entry name" value="Class_I_gatase-like"/>
</dbReference>
<sequence>MKVAVIDYKAGNVTSVLYALERLGAEAELTADSEKIRTADRVIFPGQGEASSAMRVLKETGIDKVIPELKQPFFGICLGLQLLCAHSEEKDTPCLGVFPVQVKRFRPENPKVDKVPQVGWNQLEKPNSPLLKGLPAAAYVYYVHSFYAELSPYTIAETTYTLPFSA</sequence>
<evidence type="ECO:0000256" key="9">
    <source>
        <dbReference type="ARBA" id="ARBA00049534"/>
    </source>
</evidence>
<comment type="pathway">
    <text evidence="1">Amino-acid biosynthesis; L-histidine biosynthesis; L-histidine from 5-phospho-alpha-D-ribose 1-diphosphate: step 5/9.</text>
</comment>
<evidence type="ECO:0000256" key="6">
    <source>
        <dbReference type="ARBA" id="ARBA00023102"/>
    </source>
</evidence>
<evidence type="ECO:0000256" key="5">
    <source>
        <dbReference type="ARBA" id="ARBA00022962"/>
    </source>
</evidence>
<dbReference type="Gene3D" id="3.40.50.880">
    <property type="match status" value="1"/>
</dbReference>
<dbReference type="PIRSF" id="PIRSF000495">
    <property type="entry name" value="Amidotransf_hisH"/>
    <property type="match status" value="1"/>
</dbReference>
<dbReference type="NCBIfam" id="TIGR01855">
    <property type="entry name" value="IMP_synth_hisH"/>
    <property type="match status" value="1"/>
</dbReference>
<evidence type="ECO:0000313" key="11">
    <source>
        <dbReference type="EMBL" id="EIM73435.1"/>
    </source>
</evidence>
<dbReference type="AlphaFoldDB" id="I5BV33"/>
<dbReference type="Proteomes" id="UP000005551">
    <property type="component" value="Unassembled WGS sequence"/>
</dbReference>
<evidence type="ECO:0000256" key="4">
    <source>
        <dbReference type="ARBA" id="ARBA00022801"/>
    </source>
</evidence>
<dbReference type="UniPathway" id="UPA00031">
    <property type="reaction ID" value="UER00010"/>
</dbReference>
<keyword evidence="12" id="KW-1185">Reference proteome</keyword>
<evidence type="ECO:0000256" key="3">
    <source>
        <dbReference type="ARBA" id="ARBA00022605"/>
    </source>
</evidence>
<comment type="catalytic activity">
    <reaction evidence="8">
        <text>5-[(5-phospho-1-deoxy-D-ribulos-1-ylimino)methylamino]-1-(5-phospho-beta-D-ribosyl)imidazole-4-carboxamide + L-glutamine = D-erythro-1-(imidazol-4-yl)glycerol 3-phosphate + 5-amino-1-(5-phospho-beta-D-ribosyl)imidazole-4-carboxamide + L-glutamate + H(+)</text>
        <dbReference type="Rhea" id="RHEA:24793"/>
        <dbReference type="ChEBI" id="CHEBI:15378"/>
        <dbReference type="ChEBI" id="CHEBI:29985"/>
        <dbReference type="ChEBI" id="CHEBI:58278"/>
        <dbReference type="ChEBI" id="CHEBI:58359"/>
        <dbReference type="ChEBI" id="CHEBI:58475"/>
        <dbReference type="ChEBI" id="CHEBI:58525"/>
        <dbReference type="EC" id="4.3.2.10"/>
    </reaction>
</comment>
<reference evidence="11 12" key="1">
    <citation type="submission" date="2012-05" db="EMBL/GenBank/DDBJ databases">
        <title>Genome sequence of Nitritalea halalkaliphila LW7.</title>
        <authorList>
            <person name="Jangir P.K."/>
            <person name="Singh A."/>
            <person name="Shivaji S."/>
            <person name="Sharma R."/>
        </authorList>
    </citation>
    <scope>NUCLEOTIDE SEQUENCE [LARGE SCALE GENOMIC DNA]</scope>
    <source>
        <strain evidence="11 12">LW7</strain>
    </source>
</reference>
<keyword evidence="4" id="KW-0378">Hydrolase</keyword>
<evidence type="ECO:0000259" key="10">
    <source>
        <dbReference type="Pfam" id="PF00117"/>
    </source>
</evidence>
<dbReference type="EMBL" id="AJYA01000060">
    <property type="protein sequence ID" value="EIM73435.1"/>
    <property type="molecule type" value="Genomic_DNA"/>
</dbReference>
<dbReference type="InterPro" id="IPR010139">
    <property type="entry name" value="Imidazole-glycPsynth_HisH"/>
</dbReference>
<keyword evidence="6" id="KW-0368">Histidine biosynthesis</keyword>
<protein>
    <submittedName>
        <fullName evidence="11">Imidazole glycerol phosphate synthase subunit HisH</fullName>
    </submittedName>
</protein>
<gene>
    <name evidence="11" type="ORF">A3SI_17819</name>
</gene>
<dbReference type="GO" id="GO:0000105">
    <property type="term" value="P:L-histidine biosynthetic process"/>
    <property type="evidence" value="ECO:0007669"/>
    <property type="project" value="UniProtKB-UniPathway"/>
</dbReference>
<feature type="domain" description="Glutamine amidotransferase" evidence="10">
    <location>
        <begin position="5"/>
        <end position="150"/>
    </location>
</feature>
<evidence type="ECO:0000313" key="12">
    <source>
        <dbReference type="Proteomes" id="UP000005551"/>
    </source>
</evidence>
<dbReference type="InterPro" id="IPR017926">
    <property type="entry name" value="GATASE"/>
</dbReference>
<comment type="catalytic activity">
    <reaction evidence="9">
        <text>L-glutamine + H2O = L-glutamate + NH4(+)</text>
        <dbReference type="Rhea" id="RHEA:15889"/>
        <dbReference type="ChEBI" id="CHEBI:15377"/>
        <dbReference type="ChEBI" id="CHEBI:28938"/>
        <dbReference type="ChEBI" id="CHEBI:29985"/>
        <dbReference type="ChEBI" id="CHEBI:58359"/>
        <dbReference type="EC" id="3.5.1.2"/>
    </reaction>
</comment>
<evidence type="ECO:0000256" key="7">
    <source>
        <dbReference type="ARBA" id="ARBA00023239"/>
    </source>
</evidence>
<keyword evidence="5" id="KW-0315">Glutamine amidotransferase</keyword>
<dbReference type="GO" id="GO:0000107">
    <property type="term" value="F:imidazoleglycerol-phosphate synthase activity"/>
    <property type="evidence" value="ECO:0007669"/>
    <property type="project" value="TreeGrafter"/>
</dbReference>
<evidence type="ECO:0000256" key="1">
    <source>
        <dbReference type="ARBA" id="ARBA00005091"/>
    </source>
</evidence>
<organism evidence="11 12">
    <name type="scientific">Nitritalea halalkaliphila LW7</name>
    <dbReference type="NCBI Taxonomy" id="1189621"/>
    <lineage>
        <taxon>Bacteria</taxon>
        <taxon>Pseudomonadati</taxon>
        <taxon>Bacteroidota</taxon>
        <taxon>Cytophagia</taxon>
        <taxon>Cytophagales</taxon>
        <taxon>Cyclobacteriaceae</taxon>
        <taxon>Nitritalea</taxon>
    </lineage>
</organism>
<comment type="caution">
    <text evidence="11">The sequence shown here is derived from an EMBL/GenBank/DDBJ whole genome shotgun (WGS) entry which is preliminary data.</text>
</comment>
<dbReference type="PANTHER" id="PTHR42701">
    <property type="entry name" value="IMIDAZOLE GLYCEROL PHOSPHATE SYNTHASE SUBUNIT HISH"/>
    <property type="match status" value="1"/>
</dbReference>
<dbReference type="GO" id="GO:0004359">
    <property type="term" value="F:glutaminase activity"/>
    <property type="evidence" value="ECO:0007669"/>
    <property type="project" value="UniProtKB-EC"/>
</dbReference>
<dbReference type="PANTHER" id="PTHR42701:SF1">
    <property type="entry name" value="IMIDAZOLE GLYCEROL PHOSPHATE SYNTHASE SUBUNIT HISH"/>
    <property type="match status" value="1"/>
</dbReference>
<dbReference type="STRING" id="1189621.A3SI_17819"/>
<dbReference type="PATRIC" id="fig|1189621.3.peg.3703"/>
<keyword evidence="3" id="KW-0028">Amino-acid biosynthesis</keyword>
<name>I5BV33_9BACT</name>
<evidence type="ECO:0000256" key="8">
    <source>
        <dbReference type="ARBA" id="ARBA00047838"/>
    </source>
</evidence>
<comment type="subunit">
    <text evidence="2">Heterodimer of HisH and HisF.</text>
</comment>
<dbReference type="PROSITE" id="PS51273">
    <property type="entry name" value="GATASE_TYPE_1"/>
    <property type="match status" value="1"/>
</dbReference>
<evidence type="ECO:0000256" key="2">
    <source>
        <dbReference type="ARBA" id="ARBA00011152"/>
    </source>
</evidence>
<dbReference type="Pfam" id="PF00117">
    <property type="entry name" value="GATase"/>
    <property type="match status" value="1"/>
</dbReference>
<proteinExistence type="predicted"/>
<dbReference type="GO" id="GO:0016829">
    <property type="term" value="F:lyase activity"/>
    <property type="evidence" value="ECO:0007669"/>
    <property type="project" value="UniProtKB-KW"/>
</dbReference>